<dbReference type="STRING" id="1239962.C943_04076"/>
<dbReference type="Proteomes" id="UP000010953">
    <property type="component" value="Unassembled WGS sequence"/>
</dbReference>
<evidence type="ECO:0000313" key="2">
    <source>
        <dbReference type="EMBL" id="EMS34258.1"/>
    </source>
</evidence>
<dbReference type="RefSeq" id="WP_008625693.1">
    <property type="nucleotide sequence ID" value="NZ_AMZY02000007.1"/>
</dbReference>
<dbReference type="OrthoDB" id="9760358at2"/>
<dbReference type="AlphaFoldDB" id="M7XI85"/>
<evidence type="ECO:0000256" key="1">
    <source>
        <dbReference type="SAM" id="MobiDB-lite"/>
    </source>
</evidence>
<accession>M7XI85</accession>
<proteinExistence type="predicted"/>
<keyword evidence="3" id="KW-1185">Reference proteome</keyword>
<organism evidence="2 3">
    <name type="scientific">Mariniradius saccharolyticus AK6</name>
    <dbReference type="NCBI Taxonomy" id="1239962"/>
    <lineage>
        <taxon>Bacteria</taxon>
        <taxon>Pseudomonadati</taxon>
        <taxon>Bacteroidota</taxon>
        <taxon>Cytophagia</taxon>
        <taxon>Cytophagales</taxon>
        <taxon>Cyclobacteriaceae</taxon>
        <taxon>Mariniradius</taxon>
    </lineage>
</organism>
<comment type="caution">
    <text evidence="2">The sequence shown here is derived from an EMBL/GenBank/DDBJ whole genome shotgun (WGS) entry which is preliminary data.</text>
</comment>
<reference evidence="2" key="1">
    <citation type="submission" date="2013-01" db="EMBL/GenBank/DDBJ databases">
        <title>Genome assembly of Mariniradius saccharolyticus AK6.</title>
        <authorList>
            <person name="Vaidya B."/>
            <person name="Khatri I."/>
            <person name="Tanuku N.R.S."/>
            <person name="Subramanian S."/>
            <person name="Pinnaka A."/>
        </authorList>
    </citation>
    <scope>NUCLEOTIDE SEQUENCE [LARGE SCALE GENOMIC DNA]</scope>
    <source>
        <strain evidence="2">AK6</strain>
    </source>
</reference>
<evidence type="ECO:0000313" key="3">
    <source>
        <dbReference type="Proteomes" id="UP000010953"/>
    </source>
</evidence>
<feature type="region of interest" description="Disordered" evidence="1">
    <location>
        <begin position="35"/>
        <end position="57"/>
    </location>
</feature>
<sequence length="57" mass="6710">MKTTFPYYTQPNAKDYGPTCLPIVNRQQNDILRDEWPHFPGGPNDRKILSNTKFKKQ</sequence>
<dbReference type="EMBL" id="AMZY02000007">
    <property type="protein sequence ID" value="EMS34258.1"/>
    <property type="molecule type" value="Genomic_DNA"/>
</dbReference>
<gene>
    <name evidence="2" type="ORF">C943_04076</name>
</gene>
<dbReference type="InParanoid" id="M7XI85"/>
<protein>
    <submittedName>
        <fullName evidence="2">Uncharacterized protein</fullName>
    </submittedName>
</protein>
<name>M7XI85_9BACT</name>